<dbReference type="Proteomes" id="UP000002146">
    <property type="component" value="Chromosome"/>
</dbReference>
<dbReference type="STRING" id="368407.Memar_0114"/>
<gene>
    <name evidence="1" type="ordered locus">Memar_0114</name>
</gene>
<keyword evidence="2" id="KW-1185">Reference proteome</keyword>
<dbReference type="AlphaFoldDB" id="A3CRP9"/>
<dbReference type="HOGENOM" id="CLU_2406395_0_0_2"/>
<sequence>MRASLLIHCGDQGSLFPVTTPGSVDERDRKRISPNVQVTTYMERNHIALLLAVGIAAGLYGAVTYQWILMLVIVAVVALILVASDVAGRIGA</sequence>
<evidence type="ECO:0000313" key="2">
    <source>
        <dbReference type="Proteomes" id="UP000002146"/>
    </source>
</evidence>
<dbReference type="EMBL" id="CP000562">
    <property type="protein sequence ID" value="ABN56049.1"/>
    <property type="molecule type" value="Genomic_DNA"/>
</dbReference>
<protein>
    <submittedName>
        <fullName evidence="1">Uncharacterized protein</fullName>
    </submittedName>
</protein>
<evidence type="ECO:0000313" key="1">
    <source>
        <dbReference type="EMBL" id="ABN56049.1"/>
    </source>
</evidence>
<name>A3CRP9_METMJ</name>
<reference evidence="1 2" key="1">
    <citation type="journal article" date="2009" name="Stand. Genomic Sci.">
        <title>Complete genome sequence of Methanoculleus marisnigri Romesser et al. 1981 type strain JR1.</title>
        <authorList>
            <person name="Anderson I.J."/>
            <person name="Sieprawska-Lupa M."/>
            <person name="Lapidus A."/>
            <person name="Nolan M."/>
            <person name="Copeland A."/>
            <person name="Glavina Del Rio T."/>
            <person name="Tice H."/>
            <person name="Dalin E."/>
            <person name="Barry K."/>
            <person name="Saunders E."/>
            <person name="Han C."/>
            <person name="Brettin T."/>
            <person name="Detter J.C."/>
            <person name="Bruce D."/>
            <person name="Mikhailova N."/>
            <person name="Pitluck S."/>
            <person name="Hauser L."/>
            <person name="Land M."/>
            <person name="Lucas S."/>
            <person name="Richardson P."/>
            <person name="Whitman W.B."/>
            <person name="Kyrpides N.C."/>
        </authorList>
    </citation>
    <scope>NUCLEOTIDE SEQUENCE [LARGE SCALE GENOMIC DNA]</scope>
    <source>
        <strain evidence="2">ATCC 35101 / DSM 1498 / JR1</strain>
    </source>
</reference>
<accession>A3CRP9</accession>
<organism evidence="1 2">
    <name type="scientific">Methanoculleus marisnigri (strain ATCC 35101 / DSM 1498 / JR1)</name>
    <dbReference type="NCBI Taxonomy" id="368407"/>
    <lineage>
        <taxon>Archaea</taxon>
        <taxon>Methanobacteriati</taxon>
        <taxon>Methanobacteriota</taxon>
        <taxon>Stenosarchaea group</taxon>
        <taxon>Methanomicrobia</taxon>
        <taxon>Methanomicrobiales</taxon>
        <taxon>Methanomicrobiaceae</taxon>
        <taxon>Methanoculleus</taxon>
    </lineage>
</organism>
<proteinExistence type="predicted"/>
<dbReference type="KEGG" id="mem:Memar_0114"/>